<dbReference type="RefSeq" id="WP_148134647.1">
    <property type="nucleotide sequence ID" value="NZ_CP017634.1"/>
</dbReference>
<gene>
    <name evidence="1" type="ORF">DCMF_11965</name>
</gene>
<accession>A0A3G1KSG4</accession>
<name>A0A3G1KSG4_FORW1</name>
<dbReference type="PANTHER" id="PTHR43861">
    <property type="entry name" value="TRANS-ACONITATE 2-METHYLTRANSFERASE-RELATED"/>
    <property type="match status" value="1"/>
</dbReference>
<dbReference type="InterPro" id="IPR029063">
    <property type="entry name" value="SAM-dependent_MTases_sf"/>
</dbReference>
<dbReference type="Gene3D" id="3.40.50.150">
    <property type="entry name" value="Vaccinia Virus protein VP39"/>
    <property type="match status" value="1"/>
</dbReference>
<sequence length="227" mass="26585">MPEDNKIPWIEAIHEVQEEVSKFANPYYGGPYRREEINYWECILEWLYQDREERKIGSCLDIGCAYGTLAVFCREFYQCDVYCTDFMSHLLSAPLADKHGLKFRVNNIELDPFPWDQKFDTIIFTEILEHLNFHPLPTLRKIKGLLGAKGRLYLSTPDAKYYGKVTKYYQRLADMPQPQKGLPIVDAHVYVYPENELLDLLGEAGFTVEKFQYTPAHHFNLMLSGRE</sequence>
<proteinExistence type="predicted"/>
<dbReference type="EMBL" id="CP017634">
    <property type="protein sequence ID" value="ATW25391.1"/>
    <property type="molecule type" value="Genomic_DNA"/>
</dbReference>
<keyword evidence="2" id="KW-1185">Reference proteome</keyword>
<reference evidence="1 2" key="1">
    <citation type="submission" date="2016-10" db="EMBL/GenBank/DDBJ databases">
        <title>Complete Genome Sequence of Peptococcaceae strain DCMF.</title>
        <authorList>
            <person name="Edwards R.J."/>
            <person name="Holland S.I."/>
            <person name="Deshpande N.P."/>
            <person name="Wong Y.K."/>
            <person name="Ertan H."/>
            <person name="Manefield M."/>
            <person name="Russell T.L."/>
            <person name="Lee M.J."/>
        </authorList>
    </citation>
    <scope>NUCLEOTIDE SEQUENCE [LARGE SCALE GENOMIC DNA]</scope>
    <source>
        <strain evidence="1 2">DCMF</strain>
    </source>
</reference>
<dbReference type="SUPFAM" id="SSF53335">
    <property type="entry name" value="S-adenosyl-L-methionine-dependent methyltransferases"/>
    <property type="match status" value="1"/>
</dbReference>
<evidence type="ECO:0000313" key="2">
    <source>
        <dbReference type="Proteomes" id="UP000323521"/>
    </source>
</evidence>
<dbReference type="OrthoDB" id="9771846at2"/>
<evidence type="ECO:0008006" key="3">
    <source>
        <dbReference type="Google" id="ProtNLM"/>
    </source>
</evidence>
<dbReference type="KEGG" id="fwa:DCMF_11965"/>
<dbReference type="CDD" id="cd02440">
    <property type="entry name" value="AdoMet_MTases"/>
    <property type="match status" value="1"/>
</dbReference>
<dbReference type="Pfam" id="PF13489">
    <property type="entry name" value="Methyltransf_23"/>
    <property type="match status" value="1"/>
</dbReference>
<dbReference type="Proteomes" id="UP000323521">
    <property type="component" value="Chromosome"/>
</dbReference>
<evidence type="ECO:0000313" key="1">
    <source>
        <dbReference type="EMBL" id="ATW25391.1"/>
    </source>
</evidence>
<protein>
    <recommendedName>
        <fullName evidence="3">Class I SAM-dependent methyltransferase</fullName>
    </recommendedName>
</protein>
<dbReference type="AlphaFoldDB" id="A0A3G1KSG4"/>
<organism evidence="1 2">
    <name type="scientific">Formimonas warabiya</name>
    <dbReference type="NCBI Taxonomy" id="1761012"/>
    <lineage>
        <taxon>Bacteria</taxon>
        <taxon>Bacillati</taxon>
        <taxon>Bacillota</taxon>
        <taxon>Clostridia</taxon>
        <taxon>Eubacteriales</taxon>
        <taxon>Peptococcaceae</taxon>
        <taxon>Candidatus Formimonas</taxon>
    </lineage>
</organism>